<dbReference type="Pfam" id="PF14450">
    <property type="entry name" value="FtsA"/>
    <property type="match status" value="1"/>
</dbReference>
<reference evidence="1 2" key="1">
    <citation type="submission" date="2016-05" db="EMBL/GenBank/DDBJ databases">
        <title>Genome Sequence of Pseudomonas citronellolis Strain SJTE-3, an Estrogens and Persistent Organic Pollutants degradation strain.</title>
        <authorList>
            <person name="Liang R."/>
        </authorList>
    </citation>
    <scope>NUCLEOTIDE SEQUENCE [LARGE SCALE GENOMIC DNA]</scope>
    <source>
        <strain evidence="1 2">SJTE-3</strain>
    </source>
</reference>
<dbReference type="NCBIfam" id="NF011660">
    <property type="entry name" value="PRK15080.1"/>
    <property type="match status" value="1"/>
</dbReference>
<dbReference type="CDD" id="cd24047">
    <property type="entry name" value="ASKHA_NBD_EutJ"/>
    <property type="match status" value="1"/>
</dbReference>
<evidence type="ECO:0000313" key="1">
    <source>
        <dbReference type="EMBL" id="ANI17367.1"/>
    </source>
</evidence>
<sequence length="278" mass="29762">MQRDLENWLLPRLERAAYCLAHPVAQPGDRGPLSLGIDLGTSAVVSVVLDAQALPVAVRLDWADVVRDGVVWDFFGAVKLVRSQVESLERQLGVCFQRAATSYPPGTEPGISTHVLEAVDLEVSHVIDEPSAVARMLRLDRAAVVDIGGGTTGVAVVHDGEVTYSADEPTGGHHVSLVLAGHLGVSLEMAERRKREEGQILWPLVRPVFEKMADIVHSHLQGQDVDAIYLSGGSCTLPGVQPLFAAAFPAQRVILPAPPLFTTPLAIAACGLQAEEER</sequence>
<name>A0A1A9KIE6_9PSED</name>
<proteinExistence type="predicted"/>
<gene>
    <name evidence="1" type="ORF">A9C11_26740</name>
</gene>
<dbReference type="Proteomes" id="UP000077748">
    <property type="component" value="Chromosome"/>
</dbReference>
<dbReference type="InterPro" id="IPR050696">
    <property type="entry name" value="FtsA/MreB"/>
</dbReference>
<dbReference type="InterPro" id="IPR043129">
    <property type="entry name" value="ATPase_NBD"/>
</dbReference>
<organism evidence="1 2">
    <name type="scientific">Pseudomonas citronellolis</name>
    <dbReference type="NCBI Taxonomy" id="53408"/>
    <lineage>
        <taxon>Bacteria</taxon>
        <taxon>Pseudomonadati</taxon>
        <taxon>Pseudomonadota</taxon>
        <taxon>Gammaproteobacteria</taxon>
        <taxon>Pseudomonadales</taxon>
        <taxon>Pseudomonadaceae</taxon>
        <taxon>Pseudomonas</taxon>
    </lineage>
</organism>
<evidence type="ECO:0000313" key="2">
    <source>
        <dbReference type="Proteomes" id="UP000077748"/>
    </source>
</evidence>
<dbReference type="InterPro" id="IPR013366">
    <property type="entry name" value="EutJ"/>
</dbReference>
<dbReference type="SUPFAM" id="SSF53067">
    <property type="entry name" value="Actin-like ATPase domain"/>
    <property type="match status" value="2"/>
</dbReference>
<accession>A0A1A9KIE6</accession>
<dbReference type="PANTHER" id="PTHR32432">
    <property type="entry name" value="CELL DIVISION PROTEIN FTSA-RELATED"/>
    <property type="match status" value="1"/>
</dbReference>
<dbReference type="Gene3D" id="3.30.420.40">
    <property type="match status" value="2"/>
</dbReference>
<dbReference type="EMBL" id="CP015878">
    <property type="protein sequence ID" value="ANI17367.1"/>
    <property type="molecule type" value="Genomic_DNA"/>
</dbReference>
<dbReference type="RefSeq" id="WP_064584338.1">
    <property type="nucleotide sequence ID" value="NZ_CP015878.1"/>
</dbReference>
<dbReference type="PANTHER" id="PTHR32432:SF3">
    <property type="entry name" value="ETHANOLAMINE UTILIZATION PROTEIN EUTJ"/>
    <property type="match status" value="1"/>
</dbReference>
<dbReference type="NCBIfam" id="TIGR02529">
    <property type="entry name" value="EutJ"/>
    <property type="match status" value="1"/>
</dbReference>
<dbReference type="AlphaFoldDB" id="A0A1A9KIE6"/>
<protein>
    <submittedName>
        <fullName evidence="1">Ethanolamine utilization protein EutJ</fullName>
    </submittedName>
</protein>